<evidence type="ECO:0000256" key="8">
    <source>
        <dbReference type="SAM" id="Phobius"/>
    </source>
</evidence>
<evidence type="ECO:0000256" key="2">
    <source>
        <dbReference type="ARBA" id="ARBA00022475"/>
    </source>
</evidence>
<dbReference type="eggNOG" id="COG0577">
    <property type="taxonomic scope" value="Bacteria"/>
</dbReference>
<dbReference type="GO" id="GO:0022857">
    <property type="term" value="F:transmembrane transporter activity"/>
    <property type="evidence" value="ECO:0007669"/>
    <property type="project" value="TreeGrafter"/>
</dbReference>
<protein>
    <recommendedName>
        <fullName evidence="9">ABC3 transporter permease C-terminal domain-containing protein</fullName>
    </recommendedName>
</protein>
<feature type="domain" description="ABC3 transporter permease C-terminal" evidence="9">
    <location>
        <begin position="987"/>
        <end position="1101"/>
    </location>
</feature>
<dbReference type="EMBL" id="CP001964">
    <property type="protein sequence ID" value="ADG73865.1"/>
    <property type="molecule type" value="Genomic_DNA"/>
</dbReference>
<feature type="transmembrane region" description="Helical" evidence="8">
    <location>
        <begin position="436"/>
        <end position="457"/>
    </location>
</feature>
<feature type="transmembrane region" description="Helical" evidence="8">
    <location>
        <begin position="477"/>
        <end position="495"/>
    </location>
</feature>
<feature type="transmembrane region" description="Helical" evidence="8">
    <location>
        <begin position="306"/>
        <end position="324"/>
    </location>
</feature>
<feature type="region of interest" description="Disordered" evidence="7">
    <location>
        <begin position="635"/>
        <end position="673"/>
    </location>
</feature>
<dbReference type="RefSeq" id="WP_013116199.1">
    <property type="nucleotide sequence ID" value="NC_014151.1"/>
</dbReference>
<keyword evidence="5 8" id="KW-0472">Membrane</keyword>
<sequence length="1119" mass="113894">MVWRTQVLLGRLRDQATVLATVALVTFVATTLLGTFALLLDATGDDAVDAALGRLPDSAITLEATIRVNNKDTQTALDAAGDTLAAMLGDVPTERTAWLTGRTWSLPRVEGAPVAPLAYPASTPLVPDQTELLSGTWPDAARDDAGRLLVNVPGVAAERYGWAVGTEVPVRTLGGQAEDTWLVVGTHEITGPPASWSRDPLGGAGHDAAYPVPGTLGKLVTDLWGPVVVAPEALLGPGVTERAHLLVLPDLTGAPRGALATARDSLTSGQVRLSAALTDVGVSGSIRTDLGTTIDAAWRELTVTRVGVVVVGLLLAVLATTVMLQAARLLGERRAAEGELVAARGASPAQLRSLAVLEAALLAVLVTGTAPWAARALFARLADTGGMSAAGLTAPPGVPPAVWFACAGVATVLAVALVVPSWHVSGSSHASAHAHLVRTGADVALVALGGVALWQLLDYGAPLTRGADGPRLDPVLVLGPALVTLAAAVLALRLVGPVGRGADALARRGTTLVVPLAAWQVARRPAAATGTILVVVLAVAAATFSHAFLATWRLSQLEQVDLALGTDARIEGARGEPLVVSADVRGALADAPGDAVLQPVVVRNVGVGRALGADRGSSAIDARVIGVDASTPDLLRGRGPEPWEDVVRDLPHPPGSARAPERTATGTELPGDPQWLLARVTPGSAPEASGRAYLRIAVEDEAGARAWLATPELLLGEPVDIALEVPRARGPLRVVAASFVVALDGTPFEVAVATSPRDKLGQIGLAVHDVRVLDRSVDAGTPDEATLAAAQGTPVDLSGAPWEGSATSGGVVRDVLVGSAATAPAPSGLPADALVLDGLFDMSTLDASTGRLVAHAWPAQERVRAVVTESLAERADLRDGAGFVMRIGDAQVDVYVEAVVPYVPGAPRGPALLVDRTALGRVVTEAAGTDPLLDAWWLAAPPAQTADLAGAVAHATGGHATVRSTERAAAVAGPLRVTVPAALSLVTAATAMLVLVGLGSSAAAVVRSRRLELARLQALGASRRSLVGGLLGEHALLVLLGAGTGALIGYGLSRVVAPVLTVSGDGRRPVPAPVVDWQAEETFAITAGLALAGCAVVALLATVLVRRASGALLRLGDDR</sequence>
<comment type="subcellular location">
    <subcellularLocation>
        <location evidence="1">Cell membrane</location>
        <topology evidence="1">Multi-pass membrane protein</topology>
    </subcellularLocation>
</comment>
<evidence type="ECO:0000313" key="11">
    <source>
        <dbReference type="Proteomes" id="UP000000849"/>
    </source>
</evidence>
<dbReference type="Pfam" id="PF02687">
    <property type="entry name" value="FtsX"/>
    <property type="match status" value="1"/>
</dbReference>
<evidence type="ECO:0000256" key="7">
    <source>
        <dbReference type="SAM" id="MobiDB-lite"/>
    </source>
</evidence>
<dbReference type="PANTHER" id="PTHR30572">
    <property type="entry name" value="MEMBRANE COMPONENT OF TRANSPORTER-RELATED"/>
    <property type="match status" value="1"/>
</dbReference>
<dbReference type="InterPro" id="IPR003838">
    <property type="entry name" value="ABC3_permease_C"/>
</dbReference>
<reference evidence="10 11" key="1">
    <citation type="journal article" date="2010" name="Stand. Genomic Sci.">
        <title>Complete genome sequence of Cellulomonas flavigena type strain (134).</title>
        <authorList>
            <person name="Abt B."/>
            <person name="Foster B."/>
            <person name="Lapidus A."/>
            <person name="Clum A."/>
            <person name="Sun H."/>
            <person name="Pukall R."/>
            <person name="Lucas S."/>
            <person name="Glavina Del Rio T."/>
            <person name="Nolan M."/>
            <person name="Tice H."/>
            <person name="Cheng J.F."/>
            <person name="Pitluck S."/>
            <person name="Liolios K."/>
            <person name="Ivanova N."/>
            <person name="Mavromatis K."/>
            <person name="Ovchinnikova G."/>
            <person name="Pati A."/>
            <person name="Goodwin L."/>
            <person name="Chen A."/>
            <person name="Palaniappan K."/>
            <person name="Land M."/>
            <person name="Hauser L."/>
            <person name="Chang Y.J."/>
            <person name="Jeffries C.D."/>
            <person name="Rohde M."/>
            <person name="Goker M."/>
            <person name="Woyke T."/>
            <person name="Bristow J."/>
            <person name="Eisen J.A."/>
            <person name="Markowitz V."/>
            <person name="Hugenholtz P."/>
            <person name="Kyrpides N.C."/>
            <person name="Klenk H.P."/>
        </authorList>
    </citation>
    <scope>NUCLEOTIDE SEQUENCE [LARGE SCALE GENOMIC DNA]</scope>
    <source>
        <strain evidence="11">ATCC 482 / DSM 20109 / BCRC 11376 / JCM 18109 / NBRC 3775 / NCIMB 8073 / NRS 134</strain>
    </source>
</reference>
<evidence type="ECO:0000256" key="3">
    <source>
        <dbReference type="ARBA" id="ARBA00022692"/>
    </source>
</evidence>
<feature type="transmembrane region" description="Helical" evidence="8">
    <location>
        <begin position="401"/>
        <end position="424"/>
    </location>
</feature>
<proteinExistence type="inferred from homology"/>
<feature type="compositionally biased region" description="Basic and acidic residues" evidence="7">
    <location>
        <begin position="635"/>
        <end position="651"/>
    </location>
</feature>
<keyword evidence="11" id="KW-1185">Reference proteome</keyword>
<dbReference type="OrthoDB" id="5101691at2"/>
<accession>D5UKP7</accession>
<dbReference type="KEGG" id="cfl:Cfla_0958"/>
<dbReference type="HOGENOM" id="CLU_009266_0_0_11"/>
<name>D5UKP7_CELFN</name>
<keyword evidence="2" id="KW-1003">Cell membrane</keyword>
<evidence type="ECO:0000313" key="10">
    <source>
        <dbReference type="EMBL" id="ADG73865.1"/>
    </source>
</evidence>
<comment type="similarity">
    <text evidence="6">Belongs to the ABC-4 integral membrane protein family.</text>
</comment>
<feature type="transmembrane region" description="Helical" evidence="8">
    <location>
        <begin position="532"/>
        <end position="552"/>
    </location>
</feature>
<feature type="transmembrane region" description="Helical" evidence="8">
    <location>
        <begin position="16"/>
        <end position="40"/>
    </location>
</feature>
<feature type="transmembrane region" description="Helical" evidence="8">
    <location>
        <begin position="981"/>
        <end position="1006"/>
    </location>
</feature>
<evidence type="ECO:0000256" key="1">
    <source>
        <dbReference type="ARBA" id="ARBA00004651"/>
    </source>
</evidence>
<organism evidence="10 11">
    <name type="scientific">Cellulomonas flavigena (strain ATCC 482 / DSM 20109 / BCRC 11376 / JCM 18109 / NBRC 3775 / NCIMB 8073 / NRS 134)</name>
    <dbReference type="NCBI Taxonomy" id="446466"/>
    <lineage>
        <taxon>Bacteria</taxon>
        <taxon>Bacillati</taxon>
        <taxon>Actinomycetota</taxon>
        <taxon>Actinomycetes</taxon>
        <taxon>Micrococcales</taxon>
        <taxon>Cellulomonadaceae</taxon>
        <taxon>Cellulomonas</taxon>
    </lineage>
</organism>
<evidence type="ECO:0000259" key="9">
    <source>
        <dbReference type="Pfam" id="PF02687"/>
    </source>
</evidence>
<evidence type="ECO:0000256" key="6">
    <source>
        <dbReference type="ARBA" id="ARBA00038076"/>
    </source>
</evidence>
<gene>
    <name evidence="10" type="ordered locus">Cfla_0958</name>
</gene>
<keyword evidence="3 8" id="KW-0812">Transmembrane</keyword>
<dbReference type="PANTHER" id="PTHR30572:SF4">
    <property type="entry name" value="ABC TRANSPORTER PERMEASE YTRF"/>
    <property type="match status" value="1"/>
</dbReference>
<dbReference type="InterPro" id="IPR050250">
    <property type="entry name" value="Macrolide_Exporter_MacB"/>
</dbReference>
<dbReference type="Proteomes" id="UP000000849">
    <property type="component" value="Chromosome"/>
</dbReference>
<feature type="transmembrane region" description="Helical" evidence="8">
    <location>
        <begin position="1083"/>
        <end position="1105"/>
    </location>
</feature>
<evidence type="ECO:0000256" key="4">
    <source>
        <dbReference type="ARBA" id="ARBA00022989"/>
    </source>
</evidence>
<feature type="transmembrane region" description="Helical" evidence="8">
    <location>
        <begin position="1026"/>
        <end position="1052"/>
    </location>
</feature>
<evidence type="ECO:0000256" key="5">
    <source>
        <dbReference type="ARBA" id="ARBA00023136"/>
    </source>
</evidence>
<dbReference type="AlphaFoldDB" id="D5UKP7"/>
<dbReference type="STRING" id="446466.Cfla_0958"/>
<feature type="transmembrane region" description="Helical" evidence="8">
    <location>
        <begin position="354"/>
        <end position="374"/>
    </location>
</feature>
<dbReference type="GO" id="GO:0005886">
    <property type="term" value="C:plasma membrane"/>
    <property type="evidence" value="ECO:0007669"/>
    <property type="project" value="UniProtKB-SubCell"/>
</dbReference>
<keyword evidence="4 8" id="KW-1133">Transmembrane helix</keyword>